<comment type="caution">
    <text evidence="1">The sequence shown here is derived from an EMBL/GenBank/DDBJ whole genome shotgun (WGS) entry which is preliminary data.</text>
</comment>
<organism evidence="1">
    <name type="scientific">bioreactor metagenome</name>
    <dbReference type="NCBI Taxonomy" id="1076179"/>
    <lineage>
        <taxon>unclassified sequences</taxon>
        <taxon>metagenomes</taxon>
        <taxon>ecological metagenomes</taxon>
    </lineage>
</organism>
<sequence>MRGDGRHIVRLAFDDRSRADAAGKFARDSVSVALRENAAVDKHPAFHRREVATFFDHLFQEENGTFG</sequence>
<protein>
    <submittedName>
        <fullName evidence="1">Uncharacterized protein</fullName>
    </submittedName>
</protein>
<name>A0A644YDQ0_9ZZZZ</name>
<proteinExistence type="predicted"/>
<evidence type="ECO:0000313" key="1">
    <source>
        <dbReference type="EMBL" id="MPM26665.1"/>
    </source>
</evidence>
<dbReference type="AlphaFoldDB" id="A0A644YDQ0"/>
<gene>
    <name evidence="1" type="ORF">SDC9_73169</name>
</gene>
<reference evidence="1" key="1">
    <citation type="submission" date="2019-08" db="EMBL/GenBank/DDBJ databases">
        <authorList>
            <person name="Kucharzyk K."/>
            <person name="Murdoch R.W."/>
            <person name="Higgins S."/>
            <person name="Loffler F."/>
        </authorList>
    </citation>
    <scope>NUCLEOTIDE SEQUENCE</scope>
</reference>
<accession>A0A644YDQ0</accession>
<dbReference type="EMBL" id="VSSQ01004794">
    <property type="protein sequence ID" value="MPM26665.1"/>
    <property type="molecule type" value="Genomic_DNA"/>
</dbReference>